<dbReference type="InterPro" id="IPR000160">
    <property type="entry name" value="GGDEF_dom"/>
</dbReference>
<dbReference type="PANTHER" id="PTHR44757">
    <property type="entry name" value="DIGUANYLATE CYCLASE DGCP"/>
    <property type="match status" value="1"/>
</dbReference>
<gene>
    <name evidence="12" type="ORF">PKB_5063</name>
</gene>
<dbReference type="SUPFAM" id="SSF82689">
    <property type="entry name" value="Mechanosensitive channel protein MscS (YggB), C-terminal domain"/>
    <property type="match status" value="1"/>
</dbReference>
<dbReference type="SMART" id="SM00086">
    <property type="entry name" value="PAC"/>
    <property type="match status" value="1"/>
</dbReference>
<evidence type="ECO:0000259" key="10">
    <source>
        <dbReference type="PROSITE" id="PS50883"/>
    </source>
</evidence>
<dbReference type="EMBL" id="HG322950">
    <property type="protein sequence ID" value="CDF86376.1"/>
    <property type="molecule type" value="Genomic_DNA"/>
</dbReference>
<keyword evidence="5" id="KW-0973">c-di-GMP</keyword>
<dbReference type="Pfam" id="PF13426">
    <property type="entry name" value="PAS_9"/>
    <property type="match status" value="1"/>
</dbReference>
<dbReference type="InterPro" id="IPR010920">
    <property type="entry name" value="LSM_dom_sf"/>
</dbReference>
<dbReference type="GO" id="GO:0008381">
    <property type="term" value="F:mechanosensitive monoatomic ion channel activity"/>
    <property type="evidence" value="ECO:0007669"/>
    <property type="project" value="UniProtKB-ARBA"/>
</dbReference>
<dbReference type="InterPro" id="IPR010916">
    <property type="entry name" value="TonB_box_CS"/>
</dbReference>
<dbReference type="PROSITE" id="PS00430">
    <property type="entry name" value="TONB_DEPENDENT_REC_1"/>
    <property type="match status" value="1"/>
</dbReference>
<dbReference type="CDD" id="cd12915">
    <property type="entry name" value="PDC2_DGC_like"/>
    <property type="match status" value="1"/>
</dbReference>
<dbReference type="PROSITE" id="PS50883">
    <property type="entry name" value="EAL"/>
    <property type="match status" value="1"/>
</dbReference>
<dbReference type="Gene3D" id="3.30.450.20">
    <property type="entry name" value="PAS domain"/>
    <property type="match status" value="1"/>
</dbReference>
<name>A0A024HNC0_PSEKB</name>
<comment type="subcellular location">
    <subcellularLocation>
        <location evidence="1">Cell membrane</location>
        <topology evidence="1">Multi-pass membrane protein</topology>
    </subcellularLocation>
</comment>
<evidence type="ECO:0000256" key="4">
    <source>
        <dbReference type="ARBA" id="ARBA00022475"/>
    </source>
</evidence>
<feature type="domain" description="EAL" evidence="10">
    <location>
        <begin position="626"/>
        <end position="879"/>
    </location>
</feature>
<feature type="domain" description="GGDEF" evidence="11">
    <location>
        <begin position="484"/>
        <end position="617"/>
    </location>
</feature>
<dbReference type="Pfam" id="PF00924">
    <property type="entry name" value="MS_channel_2nd"/>
    <property type="match status" value="1"/>
</dbReference>
<dbReference type="InterPro" id="IPR000014">
    <property type="entry name" value="PAS"/>
</dbReference>
<proteinExistence type="inferred from homology"/>
<reference evidence="12 13" key="2">
    <citation type="submission" date="2014-05" db="EMBL/GenBank/DDBJ databases">
        <title>Genome sequence of the 3-chlorobenzoate degrading bacterium Pseudomonas knackmussii B13 shows multiple evidence for horizontal gene transfer.</title>
        <authorList>
            <person name="Miyazaki R."/>
            <person name="Bertelli C."/>
            <person name="Falquet L."/>
            <person name="Robinson-Rechavi M."/>
            <person name="Gharib W."/>
            <person name="Roy S."/>
            <person name="Van der Meer J.R."/>
        </authorList>
    </citation>
    <scope>NUCLEOTIDE SEQUENCE [LARGE SCALE GENOMIC DNA]</scope>
    <source>
        <strain evidence="12 13">B13</strain>
    </source>
</reference>
<evidence type="ECO:0000256" key="5">
    <source>
        <dbReference type="ARBA" id="ARBA00022636"/>
    </source>
</evidence>
<keyword evidence="7 9" id="KW-1133">Transmembrane helix</keyword>
<dbReference type="SMART" id="SM00091">
    <property type="entry name" value="PAS"/>
    <property type="match status" value="1"/>
</dbReference>
<evidence type="ECO:0000313" key="13">
    <source>
        <dbReference type="Proteomes" id="UP000025241"/>
    </source>
</evidence>
<dbReference type="NCBIfam" id="TIGR00254">
    <property type="entry name" value="GGDEF"/>
    <property type="match status" value="1"/>
</dbReference>
<evidence type="ECO:0000313" key="12">
    <source>
        <dbReference type="EMBL" id="CDF86376.1"/>
    </source>
</evidence>
<dbReference type="PROSITE" id="PS50887">
    <property type="entry name" value="GGDEF"/>
    <property type="match status" value="1"/>
</dbReference>
<dbReference type="FunFam" id="3.20.20.450:FF:000001">
    <property type="entry name" value="Cyclic di-GMP phosphodiesterase yahA"/>
    <property type="match status" value="1"/>
</dbReference>
<feature type="transmembrane region" description="Helical" evidence="9">
    <location>
        <begin position="1059"/>
        <end position="1078"/>
    </location>
</feature>
<dbReference type="Proteomes" id="UP000025241">
    <property type="component" value="Chromosome I"/>
</dbReference>
<keyword evidence="8 9" id="KW-0472">Membrane</keyword>
<comment type="similarity">
    <text evidence="2">Belongs to the MscS (TC 1.A.23) family.</text>
</comment>
<dbReference type="CDD" id="cd01949">
    <property type="entry name" value="GGDEF"/>
    <property type="match status" value="1"/>
</dbReference>
<dbReference type="GO" id="GO:0005886">
    <property type="term" value="C:plasma membrane"/>
    <property type="evidence" value="ECO:0007669"/>
    <property type="project" value="UniProtKB-SubCell"/>
</dbReference>
<keyword evidence="13" id="KW-1185">Reference proteome</keyword>
<dbReference type="EC" id="3.1.4.52" evidence="3"/>
<reference evidence="12 13" key="1">
    <citation type="submission" date="2013-03" db="EMBL/GenBank/DDBJ databases">
        <authorList>
            <person name="Linke B."/>
        </authorList>
    </citation>
    <scope>NUCLEOTIDE SEQUENCE [LARGE SCALE GENOMIC DNA]</scope>
    <source>
        <strain evidence="12 13">B13</strain>
    </source>
</reference>
<sequence length="1458" mass="160612">MTSNLDFFAHARGATRRQRIGVTFYSGVLLVLVLLIGISGWSSYRDYSSSSALVRQNISALARSLEGYISSLLLQSYASMYVVADDLNATGVTSDQDTLEVLAKAMRYDPISAYLFVVRDDRALAVDNRGHPASEEFKALAGQFPLEVGERPIFGRVQRLPSSNNLYLPMLIGQRDAKGRIQRVGALIDADRIGELLRRLGLAAEMNAGMIDNDGMILYRMPEPSGYVGLPLPAGSPPRKRLEIPRFAVVEGPSIDGSNTLFADAPSASFPIHAVVGQTTASFLIPWLKRTAFSAALLLISALAIGLAAWQLRLLIGEISQNGRFYRQLFTDINDGVLLIGVDGRVQAANQRAGQMFGVAAPEALIGMLPSELSPKFQPDGRLSLIASRANLGNLLSGAQRQVDCEWQFLRRDNQQPLDCEAHATLFRWQNNTLLMLVLHDITERKRYLAEQEYLASHDSLTGLPNRYWLVRDIEQRIATRPEQRFAVLLLDMNRFKEVNDTLGHQHGDAVLQEVGKRLGGWLRTQDADIARLGGDEMAIVTSHLLDEVAITGLCQGVGQVLGQPLLAGGIQIELAASIGVASYPEHGDNPGDLLRCADIAMYQAKNSRRDFVLYQRSDDNYTPERLAMHTGLGRAIREGGLHLHFQPKVRLSDRQVVGFEALLRWDHPERGMVPPSEFIPLAESTELIHPLTHWVLNEALRQLRQWSERGLGTCMAINISANNLRNPHFVSELQSLLNEHQVAAELIELEVTEGTLLEDPEMALRSLQAIRDLGVTLSIDDFGTGYSSLAYLKRLPVQVLKIDRTFVSAMTSNFSDAMIVQSTVALGHNFGMQVVAEGVEDAATAEALERLGCDIAQGYYFSRPMSADQVTTWRLQRQLEALDIGCPAPPSIGSGWATLRSDVSNFYGRIRSNGVVGSMRIRAYLWSLMVLLLCCVCTAKAADTADATSAAPATAELKVANRSIMVFRGNLLGESPEIRVARAKAAIDEALEGHAELTVTVDSVQNSYMVLLADRRAFFVTPNDLGPDDSSVHEAAQQAAERLRQVVVESQEARSLRFLLVAAAAASIATLIYLALLRALHWMRGKLLAVLVRVMNRHAESLKIGHTPLIDTGFLFPLIRRVASLLYWILVLLASYEWLSFVLARFPYTRPWGESLNSYLLELATYLLTGMVNAIPGLAVVMAIFFIARGISAFSRRLLQRLSRPGAIPWLTQETLIPTERLTSLAIWLFAIAMAYPYFPGSGTDAFKGLSVLIGLMISLGASSVVGQAASGLILTYTRTLRPGEFVRIGEHEGTVSVVGMFTTTIVTGLGEVLTIPNSTITGAVTKNYSRTVQGAGYVVDTTVTIGYDTPWRQVEAMLLEAARRTEGILQRPKPHVFQTALSDFYPEYRLVAQAVPSGPQPRAELLSMLHANIQDVFNEYGVQIMSPHYLGDPREPKWVPREQWYQAPAQPPKDPE</sequence>
<dbReference type="CDD" id="cd01948">
    <property type="entry name" value="EAL"/>
    <property type="match status" value="1"/>
</dbReference>
<dbReference type="InterPro" id="IPR006685">
    <property type="entry name" value="MscS_channel_2nd"/>
</dbReference>
<dbReference type="STRING" id="1301098.PKB_5063"/>
<evidence type="ECO:0000256" key="7">
    <source>
        <dbReference type="ARBA" id="ARBA00022989"/>
    </source>
</evidence>
<evidence type="ECO:0000256" key="6">
    <source>
        <dbReference type="ARBA" id="ARBA00022692"/>
    </source>
</evidence>
<feature type="transmembrane region" description="Helical" evidence="9">
    <location>
        <begin position="20"/>
        <end position="41"/>
    </location>
</feature>
<dbReference type="SUPFAM" id="SSF55073">
    <property type="entry name" value="Nucleotide cyclase"/>
    <property type="match status" value="1"/>
</dbReference>
<evidence type="ECO:0000256" key="2">
    <source>
        <dbReference type="ARBA" id="ARBA00008017"/>
    </source>
</evidence>
<dbReference type="InterPro" id="IPR011066">
    <property type="entry name" value="MscS_channel_C_sf"/>
</dbReference>
<dbReference type="InterPro" id="IPR023408">
    <property type="entry name" value="MscS_beta-dom_sf"/>
</dbReference>
<dbReference type="Pfam" id="PF00990">
    <property type="entry name" value="GGDEF"/>
    <property type="match status" value="1"/>
</dbReference>
<dbReference type="InterPro" id="IPR049278">
    <property type="entry name" value="MS_channel_C"/>
</dbReference>
<evidence type="ECO:0000256" key="1">
    <source>
        <dbReference type="ARBA" id="ARBA00004651"/>
    </source>
</evidence>
<evidence type="ECO:0000256" key="8">
    <source>
        <dbReference type="ARBA" id="ARBA00023136"/>
    </source>
</evidence>
<feature type="transmembrane region" description="Helical" evidence="9">
    <location>
        <begin position="1167"/>
        <end position="1189"/>
    </location>
</feature>
<accession>A0A024HNC0</accession>
<dbReference type="InterPro" id="IPR035965">
    <property type="entry name" value="PAS-like_dom_sf"/>
</dbReference>
<dbReference type="KEGG" id="pkc:PKB_5063"/>
<keyword evidence="4" id="KW-1003">Cell membrane</keyword>
<dbReference type="GO" id="GO:0071111">
    <property type="term" value="F:cyclic-guanylate-specific phosphodiesterase activity"/>
    <property type="evidence" value="ECO:0007669"/>
    <property type="project" value="UniProtKB-EC"/>
</dbReference>
<feature type="transmembrane region" description="Helical" evidence="9">
    <location>
        <begin position="1223"/>
        <end position="1240"/>
    </location>
</feature>
<dbReference type="Gene3D" id="3.20.20.450">
    <property type="entry name" value="EAL domain"/>
    <property type="match status" value="1"/>
</dbReference>
<dbReference type="SMART" id="SM00052">
    <property type="entry name" value="EAL"/>
    <property type="match status" value="1"/>
</dbReference>
<dbReference type="SUPFAM" id="SSF50182">
    <property type="entry name" value="Sm-like ribonucleoproteins"/>
    <property type="match status" value="1"/>
</dbReference>
<dbReference type="Gene3D" id="2.30.30.60">
    <property type="match status" value="1"/>
</dbReference>
<evidence type="ECO:0000259" key="11">
    <source>
        <dbReference type="PROSITE" id="PS50887"/>
    </source>
</evidence>
<dbReference type="eggNOG" id="COG5001">
    <property type="taxonomic scope" value="Bacteria"/>
</dbReference>
<evidence type="ECO:0000256" key="3">
    <source>
        <dbReference type="ARBA" id="ARBA00012282"/>
    </source>
</evidence>
<dbReference type="eggNOG" id="COG0668">
    <property type="taxonomic scope" value="Bacteria"/>
</dbReference>
<dbReference type="InterPro" id="IPR035919">
    <property type="entry name" value="EAL_sf"/>
</dbReference>
<dbReference type="PANTHER" id="PTHR44757:SF2">
    <property type="entry name" value="BIOFILM ARCHITECTURE MAINTENANCE PROTEIN MBAA"/>
    <property type="match status" value="1"/>
</dbReference>
<dbReference type="NCBIfam" id="TIGR00229">
    <property type="entry name" value="sensory_box"/>
    <property type="match status" value="1"/>
</dbReference>
<dbReference type="HOGENOM" id="CLU_250894_0_0_6"/>
<feature type="transmembrane region" description="Helical" evidence="9">
    <location>
        <begin position="1252"/>
        <end position="1276"/>
    </location>
</feature>
<dbReference type="InterPro" id="IPR029787">
    <property type="entry name" value="Nucleotide_cyclase"/>
</dbReference>
<dbReference type="Gene3D" id="3.30.70.270">
    <property type="match status" value="1"/>
</dbReference>
<organism evidence="12 13">
    <name type="scientific">Pseudomonas knackmussii (strain DSM 6978 / CCUG 54928 / LMG 23759 / B13)</name>
    <dbReference type="NCBI Taxonomy" id="1301098"/>
    <lineage>
        <taxon>Bacteria</taxon>
        <taxon>Pseudomonadati</taxon>
        <taxon>Pseudomonadota</taxon>
        <taxon>Gammaproteobacteria</taxon>
        <taxon>Pseudomonadales</taxon>
        <taxon>Pseudomonadaceae</taxon>
        <taxon>Pseudomonas</taxon>
    </lineage>
</organism>
<dbReference type="SMART" id="SM00267">
    <property type="entry name" value="GGDEF"/>
    <property type="match status" value="1"/>
</dbReference>
<dbReference type="SUPFAM" id="SSF141868">
    <property type="entry name" value="EAL domain-like"/>
    <property type="match status" value="1"/>
</dbReference>
<keyword evidence="6 9" id="KW-0812">Transmembrane</keyword>
<feature type="transmembrane region" description="Helical" evidence="9">
    <location>
        <begin position="1126"/>
        <end position="1147"/>
    </location>
</feature>
<dbReference type="Gene3D" id="3.30.70.100">
    <property type="match status" value="1"/>
</dbReference>
<protein>
    <recommendedName>
        <fullName evidence="3">cyclic-guanylate-specific phosphodiesterase</fullName>
        <ecNumber evidence="3">3.1.4.52</ecNumber>
    </recommendedName>
</protein>
<dbReference type="Pfam" id="PF21082">
    <property type="entry name" value="MS_channel_3rd"/>
    <property type="match status" value="1"/>
</dbReference>
<dbReference type="SUPFAM" id="SSF55785">
    <property type="entry name" value="PYP-like sensor domain (PAS domain)"/>
    <property type="match status" value="1"/>
</dbReference>
<dbReference type="InterPro" id="IPR001610">
    <property type="entry name" value="PAC"/>
</dbReference>
<dbReference type="PATRIC" id="fig|1301098.3.peg.5033"/>
<dbReference type="InterPro" id="IPR001633">
    <property type="entry name" value="EAL_dom"/>
</dbReference>
<dbReference type="InterPro" id="IPR052155">
    <property type="entry name" value="Biofilm_reg_signaling"/>
</dbReference>
<dbReference type="CDD" id="cd00130">
    <property type="entry name" value="PAS"/>
    <property type="match status" value="1"/>
</dbReference>
<evidence type="ECO:0000256" key="9">
    <source>
        <dbReference type="SAM" id="Phobius"/>
    </source>
</evidence>
<dbReference type="InterPro" id="IPR043128">
    <property type="entry name" value="Rev_trsase/Diguanyl_cyclase"/>
</dbReference>
<dbReference type="OrthoDB" id="9804951at2"/>
<dbReference type="Pfam" id="PF00563">
    <property type="entry name" value="EAL"/>
    <property type="match status" value="1"/>
</dbReference>